<sequence>MGLNPFWAALDAVLVVKTEEGASGHPEWSWKAYVPHGVPVHELVPVDVPSPGGDRDGASLRAERRKAARVLGHQAALALASSRNFTRFMVVEENCRFRLPVTGTMARMLGQLLNGCRERTALFLSEPHLSPHIACSVANGEKSALLRVSDMAASGAYVMNLSLCDRVLPALPSGQRVWPWLRYYGSLEEWFARYLGRYGDLYALSPAPVSCGVGAPMPALCKSMGHFNNARTKYTDLSYLVNPAINSWRWLKSLNLFAGKKELP</sequence>
<gene>
    <name evidence="1" type="ORF">AMLFYP55_00587</name>
</gene>
<name>A0A6N2TX93_9BACT</name>
<dbReference type="RefSeq" id="WP_102722556.1">
    <property type="nucleotide sequence ID" value="NZ_CACRSS010000016.1"/>
</dbReference>
<accession>A0A6N2TX93</accession>
<evidence type="ECO:0000313" key="1">
    <source>
        <dbReference type="EMBL" id="VYT09252.1"/>
    </source>
</evidence>
<dbReference type="EMBL" id="CACRSS010000016">
    <property type="protein sequence ID" value="VYT09252.1"/>
    <property type="molecule type" value="Genomic_DNA"/>
</dbReference>
<protein>
    <submittedName>
        <fullName evidence="1">Uncharacterized protein</fullName>
    </submittedName>
</protein>
<proteinExistence type="predicted"/>
<dbReference type="AlphaFoldDB" id="A0A6N2TX93"/>
<organism evidence="1">
    <name type="scientific">Akkermansia muciniphila</name>
    <dbReference type="NCBI Taxonomy" id="239935"/>
    <lineage>
        <taxon>Bacteria</taxon>
        <taxon>Pseudomonadati</taxon>
        <taxon>Verrucomicrobiota</taxon>
        <taxon>Verrucomicrobiia</taxon>
        <taxon>Verrucomicrobiales</taxon>
        <taxon>Akkermansiaceae</taxon>
        <taxon>Akkermansia</taxon>
    </lineage>
</organism>
<reference evidence="1" key="1">
    <citation type="submission" date="2019-11" db="EMBL/GenBank/DDBJ databases">
        <authorList>
            <person name="Feng L."/>
        </authorList>
    </citation>
    <scope>NUCLEOTIDE SEQUENCE</scope>
    <source>
        <strain evidence="1">AMuciniphilaLFYP55</strain>
    </source>
</reference>
<dbReference type="OrthoDB" id="9901413at2"/>